<evidence type="ECO:0000313" key="3">
    <source>
        <dbReference type="Proteomes" id="UP000237144"/>
    </source>
</evidence>
<feature type="compositionally biased region" description="Low complexity" evidence="1">
    <location>
        <begin position="155"/>
        <end position="172"/>
    </location>
</feature>
<evidence type="ECO:0000313" key="2">
    <source>
        <dbReference type="EMBL" id="POY76108.1"/>
    </source>
</evidence>
<feature type="compositionally biased region" description="Low complexity" evidence="1">
    <location>
        <begin position="251"/>
        <end position="300"/>
    </location>
</feature>
<accession>A0A2S5BH50</accession>
<feature type="region of interest" description="Disordered" evidence="1">
    <location>
        <begin position="139"/>
        <end position="230"/>
    </location>
</feature>
<protein>
    <recommendedName>
        <fullName evidence="4">Proteophosphoglycan ppg4</fullName>
    </recommendedName>
</protein>
<evidence type="ECO:0008006" key="4">
    <source>
        <dbReference type="Google" id="ProtNLM"/>
    </source>
</evidence>
<feature type="region of interest" description="Disordered" evidence="1">
    <location>
        <begin position="251"/>
        <end position="315"/>
    </location>
</feature>
<feature type="region of interest" description="Disordered" evidence="1">
    <location>
        <begin position="1"/>
        <end position="27"/>
    </location>
</feature>
<dbReference type="STRING" id="741276.A0A2S5BH50"/>
<keyword evidence="3" id="KW-1185">Reference proteome</keyword>
<organism evidence="2 3">
    <name type="scientific">Rhodotorula taiwanensis</name>
    <dbReference type="NCBI Taxonomy" id="741276"/>
    <lineage>
        <taxon>Eukaryota</taxon>
        <taxon>Fungi</taxon>
        <taxon>Dikarya</taxon>
        <taxon>Basidiomycota</taxon>
        <taxon>Pucciniomycotina</taxon>
        <taxon>Microbotryomycetes</taxon>
        <taxon>Sporidiobolales</taxon>
        <taxon>Sporidiobolaceae</taxon>
        <taxon>Rhodotorula</taxon>
    </lineage>
</organism>
<sequence length="403" mass="41712">MSTAPLPASPAPSPTLDKQHISLPSPCTGKERLAASAVAPKAATAADHSLLTPRLEAILASYSSDGHGDAELLKLLLQAKAKEDERLAALDALRAEQLRAANTVAMYSYYAQMSQVAALQQQQQQQQRQHMSALPTGMVKPMQQPYQPLSPPCESSHSAFGGPSAPSSVASGKRSRQSSESADDTAMPAPASRTSSKKSRTSSAAASPKGTELSERSMSPPASAQAATGRVSRADVMAALRRKCEANQQAKQQVAAAAGRPGAPRAIAPKPSASSSRASSVASNDAPSPDDAAAQSMPAPRQRRRSSPQQAPTVGRHTAFLRTAAAPEDAPALPIAPAPATVTAPVTEPVSPVEKVEPPVTAPRNKLALLLHASESSAMHMSPNWHPSAIAAMSDVRGSSQVA</sequence>
<reference evidence="2 3" key="1">
    <citation type="journal article" date="2018" name="Front. Microbiol.">
        <title>Prospects for Fungal Bioremediation of Acidic Radioactive Waste Sites: Characterization and Genome Sequence of Rhodotorula taiwanensis MD1149.</title>
        <authorList>
            <person name="Tkavc R."/>
            <person name="Matrosova V.Y."/>
            <person name="Grichenko O.E."/>
            <person name="Gostincar C."/>
            <person name="Volpe R.P."/>
            <person name="Klimenkova P."/>
            <person name="Gaidamakova E.K."/>
            <person name="Zhou C.E."/>
            <person name="Stewart B.J."/>
            <person name="Lyman M.G."/>
            <person name="Malfatti S.A."/>
            <person name="Rubinfeld B."/>
            <person name="Courtot M."/>
            <person name="Singh J."/>
            <person name="Dalgard C.L."/>
            <person name="Hamilton T."/>
            <person name="Frey K.G."/>
            <person name="Gunde-Cimerman N."/>
            <person name="Dugan L."/>
            <person name="Daly M.J."/>
        </authorList>
    </citation>
    <scope>NUCLEOTIDE SEQUENCE [LARGE SCALE GENOMIC DNA]</scope>
    <source>
        <strain evidence="2 3">MD1149</strain>
    </source>
</reference>
<evidence type="ECO:0000256" key="1">
    <source>
        <dbReference type="SAM" id="MobiDB-lite"/>
    </source>
</evidence>
<proteinExistence type="predicted"/>
<gene>
    <name evidence="2" type="ORF">BMF94_0831</name>
</gene>
<comment type="caution">
    <text evidence="2">The sequence shown here is derived from an EMBL/GenBank/DDBJ whole genome shotgun (WGS) entry which is preliminary data.</text>
</comment>
<feature type="compositionally biased region" description="Polar residues" evidence="1">
    <location>
        <begin position="216"/>
        <end position="226"/>
    </location>
</feature>
<dbReference type="EMBL" id="PJQD01000008">
    <property type="protein sequence ID" value="POY76108.1"/>
    <property type="molecule type" value="Genomic_DNA"/>
</dbReference>
<dbReference type="Proteomes" id="UP000237144">
    <property type="component" value="Unassembled WGS sequence"/>
</dbReference>
<name>A0A2S5BH50_9BASI</name>
<dbReference type="AlphaFoldDB" id="A0A2S5BH50"/>